<dbReference type="KEGG" id="gob:Gobs_1152"/>
<dbReference type="Pfam" id="PF13408">
    <property type="entry name" value="Zn_ribbon_recom"/>
    <property type="match status" value="1"/>
</dbReference>
<reference evidence="4" key="2">
    <citation type="submission" date="2010-01" db="EMBL/GenBank/DDBJ databases">
        <title>The complete genome of Geodermatophilus obscurus DSM 43160.</title>
        <authorList>
            <consortium name="US DOE Joint Genome Institute (JGI-PGF)"/>
            <person name="Lucas S."/>
            <person name="Copeland A."/>
            <person name="Lapidus A."/>
            <person name="Glavina del Rio T."/>
            <person name="Dalin E."/>
            <person name="Tice H."/>
            <person name="Bruce D."/>
            <person name="Goodwin L."/>
            <person name="Pitluck S."/>
            <person name="Kyrpides N."/>
            <person name="Mavromatis K."/>
            <person name="Ivanova N."/>
            <person name="Munk A.C."/>
            <person name="Brettin T."/>
            <person name="Detter J.C."/>
            <person name="Han C."/>
            <person name="Larimer F."/>
            <person name="Land M."/>
            <person name="Hauser L."/>
            <person name="Markowitz V."/>
            <person name="Cheng J.-F."/>
            <person name="Hugenholtz P."/>
            <person name="Woyke T."/>
            <person name="Wu D."/>
            <person name="Jando M."/>
            <person name="Schneider S."/>
            <person name="Klenk H.-P."/>
            <person name="Eisen J.A."/>
        </authorList>
    </citation>
    <scope>NUCLEOTIDE SEQUENCE [LARGE SCALE GENOMIC DNA]</scope>
    <source>
        <strain evidence="4">ATCC 25078 / DSM 43160 / JCM 3152 / KCC A-0152 / KCTC 9177 / NBRC 13315 / NRRL B-3577 / G-20</strain>
    </source>
</reference>
<dbReference type="PROSITE" id="PS51737">
    <property type="entry name" value="RECOMBINASE_DNA_BIND"/>
    <property type="match status" value="1"/>
</dbReference>
<accession>D2SAI1</accession>
<protein>
    <submittedName>
        <fullName evidence="3">Resolvase domain protein</fullName>
    </submittedName>
</protein>
<gene>
    <name evidence="3" type="ordered locus">Gobs_1152</name>
</gene>
<keyword evidence="4" id="KW-1185">Reference proteome</keyword>
<feature type="domain" description="Recombinase" evidence="2">
    <location>
        <begin position="159"/>
        <end position="269"/>
    </location>
</feature>
<reference evidence="3 4" key="1">
    <citation type="journal article" date="2010" name="Stand. Genomic Sci.">
        <title>Complete genome sequence of Geodermatophilus obscurus type strain (G-20).</title>
        <authorList>
            <person name="Ivanova N."/>
            <person name="Sikorski J."/>
            <person name="Jando M."/>
            <person name="Munk C."/>
            <person name="Lapidus A."/>
            <person name="Glavina Del Rio T."/>
            <person name="Copeland A."/>
            <person name="Tice H."/>
            <person name="Cheng J.-F."/>
            <person name="Lucas S."/>
            <person name="Chen F."/>
            <person name="Nolan M."/>
            <person name="Bruce D."/>
            <person name="Goodwin L."/>
            <person name="Pitluck S."/>
            <person name="Mavromatis K."/>
            <person name="Mikhailova N."/>
            <person name="Pati A."/>
            <person name="Chen A."/>
            <person name="Palaniappan K."/>
            <person name="Land M."/>
            <person name="Hauser L."/>
            <person name="Chang Y.-J."/>
            <person name="Jeffries C.D."/>
            <person name="Meincke L."/>
            <person name="Brettin T."/>
            <person name="Detter J.C."/>
            <person name="Detter J.C."/>
            <person name="Rohde M."/>
            <person name="Goeker M."/>
            <person name="Bristow J."/>
            <person name="Eisen J.A."/>
            <person name="Markowitz V."/>
            <person name="Hugenholtz P."/>
            <person name="Kyrpides N.C."/>
            <person name="Klenk H.-P."/>
        </authorList>
    </citation>
    <scope>NUCLEOTIDE SEQUENCE [LARGE SCALE GENOMIC DNA]</scope>
    <source>
        <strain evidence="4">ATCC 25078 / DSM 43160 / JCM 3152 / KCC A-0152 / KCTC 9177 / NBRC 13315 / NRRL B-3577 / G-20</strain>
    </source>
</reference>
<dbReference type="RefSeq" id="WP_012947351.1">
    <property type="nucleotide sequence ID" value="NC_013757.1"/>
</dbReference>
<dbReference type="AlphaFoldDB" id="D2SAI1"/>
<dbReference type="InterPro" id="IPR025827">
    <property type="entry name" value="Zn_ribbon_recom_dom"/>
</dbReference>
<dbReference type="SUPFAM" id="SSF53041">
    <property type="entry name" value="Resolvase-like"/>
    <property type="match status" value="1"/>
</dbReference>
<evidence type="ECO:0000313" key="4">
    <source>
        <dbReference type="Proteomes" id="UP000001382"/>
    </source>
</evidence>
<dbReference type="InterPro" id="IPR050639">
    <property type="entry name" value="SSR_resolvase"/>
</dbReference>
<dbReference type="Proteomes" id="UP000001382">
    <property type="component" value="Chromosome"/>
</dbReference>
<organism evidence="3 4">
    <name type="scientific">Geodermatophilus obscurus (strain ATCC 25078 / DSM 43160 / JCM 3152 / CCUG 61914 / KCC A-0152 / KCTC 9177 / NBRC 13315 / NRRL B-3577 / G-20)</name>
    <dbReference type="NCBI Taxonomy" id="526225"/>
    <lineage>
        <taxon>Bacteria</taxon>
        <taxon>Bacillati</taxon>
        <taxon>Actinomycetota</taxon>
        <taxon>Actinomycetes</taxon>
        <taxon>Geodermatophilales</taxon>
        <taxon>Geodermatophilaceae</taxon>
        <taxon>Geodermatophilus</taxon>
    </lineage>
</organism>
<sequence>MSSRAAIYCRISSDPRDTGLGVDRQRQECRDLAVARGWDIVRVHVDNDVSAFSGKRRPAYERLLADVSAGAVDVVLAWHPDRLHRSPLELEEFIVAVEKGGVGVQTVTAGQWDLSTATGRFFARQLGGVARYESEHRGERLRAKLDQNAARGVTHGRATYGWRAEYAPDKTRCDVVHEEEADVVRGIAGQLLAGESLRSITANLNARGVPSPRGGPWHKGMVRHLVLRERNAGLRVHRGQVVGQGTWEPILDPGTYEQVRAVLGDPARKTSTGTAAQHLLSGIARCGVCGTPVRVAWNRTVHSYRCAGRSCVSRRKADVDELVSRVVVARLARPDAVDLFAPDTSDVRRAAAEEVQVLRARLDNAADDYADGKIDARQLERITARLRPAVATAEARARAVDDAPLLSGLLGVADVETAWSSLSLSRRRAVVEALMAVTILPTRQGVRTFDPSTVRIEWKA</sequence>
<dbReference type="PANTHER" id="PTHR30461">
    <property type="entry name" value="DNA-INVERTASE FROM LAMBDOID PROPHAGE"/>
    <property type="match status" value="1"/>
</dbReference>
<evidence type="ECO:0000313" key="3">
    <source>
        <dbReference type="EMBL" id="ADB73910.1"/>
    </source>
</evidence>
<dbReference type="Pfam" id="PF07508">
    <property type="entry name" value="Recombinase"/>
    <property type="match status" value="1"/>
</dbReference>
<dbReference type="OrthoDB" id="4500247at2"/>
<dbReference type="GO" id="GO:0000150">
    <property type="term" value="F:DNA strand exchange activity"/>
    <property type="evidence" value="ECO:0007669"/>
    <property type="project" value="InterPro"/>
</dbReference>
<evidence type="ECO:0000259" key="2">
    <source>
        <dbReference type="PROSITE" id="PS51737"/>
    </source>
</evidence>
<dbReference type="EMBL" id="CP001867">
    <property type="protein sequence ID" value="ADB73910.1"/>
    <property type="molecule type" value="Genomic_DNA"/>
</dbReference>
<proteinExistence type="predicted"/>
<dbReference type="InterPro" id="IPR006119">
    <property type="entry name" value="Resolv_N"/>
</dbReference>
<dbReference type="InterPro" id="IPR038109">
    <property type="entry name" value="DNA_bind_recomb_sf"/>
</dbReference>
<dbReference type="Pfam" id="PF00239">
    <property type="entry name" value="Resolvase"/>
    <property type="match status" value="1"/>
</dbReference>
<dbReference type="eggNOG" id="COG1961">
    <property type="taxonomic scope" value="Bacteria"/>
</dbReference>
<dbReference type="Gene3D" id="3.40.50.1390">
    <property type="entry name" value="Resolvase, N-terminal catalytic domain"/>
    <property type="match status" value="1"/>
</dbReference>
<dbReference type="CDD" id="cd00338">
    <property type="entry name" value="Ser_Recombinase"/>
    <property type="match status" value="1"/>
</dbReference>
<dbReference type="InterPro" id="IPR011109">
    <property type="entry name" value="DNA_bind_recombinase_dom"/>
</dbReference>
<dbReference type="GO" id="GO:0003677">
    <property type="term" value="F:DNA binding"/>
    <property type="evidence" value="ECO:0007669"/>
    <property type="project" value="InterPro"/>
</dbReference>
<dbReference type="HOGENOM" id="CLU_010686_18_18_11"/>
<evidence type="ECO:0000259" key="1">
    <source>
        <dbReference type="PROSITE" id="PS51736"/>
    </source>
</evidence>
<dbReference type="SMART" id="SM00857">
    <property type="entry name" value="Resolvase"/>
    <property type="match status" value="1"/>
</dbReference>
<feature type="domain" description="Resolvase/invertase-type recombinase catalytic" evidence="1">
    <location>
        <begin position="4"/>
        <end position="152"/>
    </location>
</feature>
<dbReference type="Gene3D" id="3.90.1750.20">
    <property type="entry name" value="Putative Large Serine Recombinase, Chain B, Domain 2"/>
    <property type="match status" value="1"/>
</dbReference>
<name>D2SAI1_GEOOG</name>
<dbReference type="PANTHER" id="PTHR30461:SF23">
    <property type="entry name" value="DNA RECOMBINASE-RELATED"/>
    <property type="match status" value="1"/>
</dbReference>
<dbReference type="InterPro" id="IPR036162">
    <property type="entry name" value="Resolvase-like_N_sf"/>
</dbReference>
<dbReference type="PROSITE" id="PS51736">
    <property type="entry name" value="RECOMBINASES_3"/>
    <property type="match status" value="1"/>
</dbReference>